<dbReference type="EMBL" id="CACVBM020000677">
    <property type="protein sequence ID" value="CAA7022316.1"/>
    <property type="molecule type" value="Genomic_DNA"/>
</dbReference>
<feature type="domain" description="Reverse transcriptase" evidence="9">
    <location>
        <begin position="17"/>
        <end position="70"/>
    </location>
</feature>
<dbReference type="Gene3D" id="3.30.70.270">
    <property type="match status" value="2"/>
</dbReference>
<gene>
    <name evidence="11" type="ORF">MERR_LOCUS9551</name>
</gene>
<feature type="domain" description="Reverse transcriptase/retrotransposon-derived protein RNase H-like" evidence="10">
    <location>
        <begin position="139"/>
        <end position="232"/>
    </location>
</feature>
<keyword evidence="4" id="KW-0540">Nuclease</keyword>
<evidence type="ECO:0000256" key="1">
    <source>
        <dbReference type="ARBA" id="ARBA00022670"/>
    </source>
</evidence>
<dbReference type="CDD" id="cd09274">
    <property type="entry name" value="RNase_HI_RT_Ty3"/>
    <property type="match status" value="1"/>
</dbReference>
<dbReference type="GO" id="GO:0008233">
    <property type="term" value="F:peptidase activity"/>
    <property type="evidence" value="ECO:0007669"/>
    <property type="project" value="UniProtKB-KW"/>
</dbReference>
<dbReference type="CDD" id="cd01647">
    <property type="entry name" value="RT_LTR"/>
    <property type="match status" value="1"/>
</dbReference>
<evidence type="ECO:0000259" key="10">
    <source>
        <dbReference type="Pfam" id="PF17919"/>
    </source>
</evidence>
<dbReference type="InterPro" id="IPR050951">
    <property type="entry name" value="Retrovirus_Pol_polyprotein"/>
</dbReference>
<dbReference type="AlphaFoldDB" id="A0A6D2HYY0"/>
<dbReference type="Pfam" id="PF00078">
    <property type="entry name" value="RVT_1"/>
    <property type="match status" value="1"/>
</dbReference>
<dbReference type="Pfam" id="PF17919">
    <property type="entry name" value="RT_RNaseH_2"/>
    <property type="match status" value="1"/>
</dbReference>
<dbReference type="GO" id="GO:0003964">
    <property type="term" value="F:RNA-directed DNA polymerase activity"/>
    <property type="evidence" value="ECO:0007669"/>
    <property type="project" value="UniProtKB-KW"/>
</dbReference>
<evidence type="ECO:0000256" key="5">
    <source>
        <dbReference type="ARBA" id="ARBA00022759"/>
    </source>
</evidence>
<comment type="caution">
    <text evidence="11">The sequence shown here is derived from an EMBL/GenBank/DDBJ whole genome shotgun (WGS) entry which is preliminary data.</text>
</comment>
<evidence type="ECO:0000313" key="12">
    <source>
        <dbReference type="Proteomes" id="UP000467841"/>
    </source>
</evidence>
<evidence type="ECO:0000256" key="7">
    <source>
        <dbReference type="ARBA" id="ARBA00022918"/>
    </source>
</evidence>
<dbReference type="FunFam" id="3.10.10.10:FF:000007">
    <property type="entry name" value="Retrovirus-related Pol polyprotein from transposon 17.6-like Protein"/>
    <property type="match status" value="1"/>
</dbReference>
<name>A0A6D2HYY0_9BRAS</name>
<dbReference type="FunFam" id="3.30.70.270:FF:000020">
    <property type="entry name" value="Transposon Tf2-6 polyprotein-like Protein"/>
    <property type="match status" value="1"/>
</dbReference>
<keyword evidence="6" id="KW-0378">Hydrolase</keyword>
<dbReference type="GO" id="GO:0004519">
    <property type="term" value="F:endonuclease activity"/>
    <property type="evidence" value="ECO:0007669"/>
    <property type="project" value="UniProtKB-KW"/>
</dbReference>
<keyword evidence="3" id="KW-0548">Nucleotidyltransferase</keyword>
<accession>A0A6D2HYY0</accession>
<dbReference type="Gene3D" id="3.10.20.370">
    <property type="match status" value="1"/>
</dbReference>
<protein>
    <submittedName>
        <fullName evidence="11">Uncharacterized protein</fullName>
    </submittedName>
</protein>
<dbReference type="PANTHER" id="PTHR37984">
    <property type="entry name" value="PROTEIN CBG26694"/>
    <property type="match status" value="1"/>
</dbReference>
<keyword evidence="12" id="KW-1185">Reference proteome</keyword>
<dbReference type="Proteomes" id="UP000467841">
    <property type="component" value="Unassembled WGS sequence"/>
</dbReference>
<dbReference type="OrthoDB" id="415724at2759"/>
<dbReference type="InterPro" id="IPR043128">
    <property type="entry name" value="Rev_trsase/Diguanyl_cyclase"/>
</dbReference>
<dbReference type="Gene3D" id="3.10.10.10">
    <property type="entry name" value="HIV Type 1 Reverse Transcriptase, subunit A, domain 1"/>
    <property type="match status" value="1"/>
</dbReference>
<keyword evidence="8" id="KW-0511">Multifunctional enzyme</keyword>
<evidence type="ECO:0000256" key="4">
    <source>
        <dbReference type="ARBA" id="ARBA00022722"/>
    </source>
</evidence>
<dbReference type="PANTHER" id="PTHR37984:SF5">
    <property type="entry name" value="PROTEIN NYNRIN-LIKE"/>
    <property type="match status" value="1"/>
</dbReference>
<keyword evidence="2" id="KW-0808">Transferase</keyword>
<dbReference type="InterPro" id="IPR043502">
    <property type="entry name" value="DNA/RNA_pol_sf"/>
</dbReference>
<evidence type="ECO:0000259" key="9">
    <source>
        <dbReference type="Pfam" id="PF00078"/>
    </source>
</evidence>
<evidence type="ECO:0000313" key="11">
    <source>
        <dbReference type="EMBL" id="CAA7022316.1"/>
    </source>
</evidence>
<evidence type="ECO:0000256" key="8">
    <source>
        <dbReference type="ARBA" id="ARBA00023268"/>
    </source>
</evidence>
<keyword evidence="1" id="KW-0645">Protease</keyword>
<dbReference type="GO" id="GO:0006508">
    <property type="term" value="P:proteolysis"/>
    <property type="evidence" value="ECO:0007669"/>
    <property type="project" value="UniProtKB-KW"/>
</dbReference>
<proteinExistence type="predicted"/>
<dbReference type="SUPFAM" id="SSF56672">
    <property type="entry name" value="DNA/RNA polymerases"/>
    <property type="match status" value="1"/>
</dbReference>
<dbReference type="InterPro" id="IPR041577">
    <property type="entry name" value="RT_RNaseH_2"/>
</dbReference>
<organism evidence="11 12">
    <name type="scientific">Microthlaspi erraticum</name>
    <dbReference type="NCBI Taxonomy" id="1685480"/>
    <lineage>
        <taxon>Eukaryota</taxon>
        <taxon>Viridiplantae</taxon>
        <taxon>Streptophyta</taxon>
        <taxon>Embryophyta</taxon>
        <taxon>Tracheophyta</taxon>
        <taxon>Spermatophyta</taxon>
        <taxon>Magnoliopsida</taxon>
        <taxon>eudicotyledons</taxon>
        <taxon>Gunneridae</taxon>
        <taxon>Pentapetalae</taxon>
        <taxon>rosids</taxon>
        <taxon>malvids</taxon>
        <taxon>Brassicales</taxon>
        <taxon>Brassicaceae</taxon>
        <taxon>Coluteocarpeae</taxon>
        <taxon>Microthlaspi</taxon>
    </lineage>
</organism>
<keyword evidence="5" id="KW-0255">Endonuclease</keyword>
<evidence type="ECO:0000256" key="3">
    <source>
        <dbReference type="ARBA" id="ARBA00022695"/>
    </source>
</evidence>
<dbReference type="InterPro" id="IPR000477">
    <property type="entry name" value="RT_dom"/>
</dbReference>
<evidence type="ECO:0000256" key="6">
    <source>
        <dbReference type="ARBA" id="ARBA00022801"/>
    </source>
</evidence>
<sequence length="281" mass="32505">MDLGEYVLIVEQSTRSRGYHQIRIRPGDEWKTAFKTREGLFEWMVMPFGLSNAPSTFMRLMNQALRPYIASYFWDMISSDGLSMDVGKVDAIRSWLEPRTVSEVRSFHGLASFYRRFVSHFSTIMAPITDCMRDTKFLWTEAARESFALIKEKLTSAPVLVLPNFESTFELHCDESKLGIGAVLNQSSRPVAFNSEKLSGARSRYSTYDVELYAVVQAIKHWRHYLVHQDFVLFTDHDALKHLDNQVKVSARHASWKSRFSSSLRLRSAISLENLTVWLMR</sequence>
<reference evidence="11" key="1">
    <citation type="submission" date="2020-01" db="EMBL/GenBank/DDBJ databases">
        <authorList>
            <person name="Mishra B."/>
        </authorList>
    </citation>
    <scope>NUCLEOTIDE SEQUENCE [LARGE SCALE GENOMIC DNA]</scope>
</reference>
<keyword evidence="7" id="KW-0695">RNA-directed DNA polymerase</keyword>
<evidence type="ECO:0000256" key="2">
    <source>
        <dbReference type="ARBA" id="ARBA00022679"/>
    </source>
</evidence>